<evidence type="ECO:0000313" key="3">
    <source>
        <dbReference type="Proteomes" id="UP001234581"/>
    </source>
</evidence>
<accession>A0AAD7UV35</accession>
<name>A0AAD7UV35_9FUNG</name>
<reference evidence="2 3" key="1">
    <citation type="submission" date="2023-03" db="EMBL/GenBank/DDBJ databases">
        <title>Genome sequence of Lichtheimia ornata CBS 291.66.</title>
        <authorList>
            <person name="Mohabir J.T."/>
            <person name="Shea T.P."/>
            <person name="Kurbessoian T."/>
            <person name="Berby B."/>
            <person name="Fontaine J."/>
            <person name="Livny J."/>
            <person name="Gnirke A."/>
            <person name="Stajich J.E."/>
            <person name="Cuomo C.A."/>
        </authorList>
    </citation>
    <scope>NUCLEOTIDE SEQUENCE [LARGE SCALE GENOMIC DNA]</scope>
    <source>
        <strain evidence="2">CBS 291.66</strain>
    </source>
</reference>
<dbReference type="InterPro" id="IPR039197">
    <property type="entry name" value="Mrs1/Cce1"/>
</dbReference>
<comment type="caution">
    <text evidence="2">The sequence shown here is derived from an EMBL/GenBank/DDBJ whole genome shotgun (WGS) entry which is preliminary data.</text>
</comment>
<dbReference type="InterPro" id="IPR015242">
    <property type="entry name" value="Ydc2_cat"/>
</dbReference>
<sequence length="312" mass="35833">MSRLLLCPLRGRAQSISSPFTRGIHTGEALSAIDARLSNLKAYELKDVAIQCGISTSGRKNEVCDRIRHRFASAMNSIARHDTFEADQLVPTSVVSLDLGYRNLAHVHLRHDNTILAWDRIDLDIPEEASSFHPSVSAPFVRRYIQSSLEPLLFCKKDDVGAVLVEQQRYREAGAAAVLETTIRVNCVEAMLWYALYDMVDRHDSLQTIPLVAIQRQAVDRVWAPEWEKFITLSLAMSKRSKTYQKKQACSRLVEHWLRENQVVTCRDTQIKDGFFQQGKKDDLSDCLLQAMTWYQWRRFMVDYIRDTLSIP</sequence>
<feature type="domain" description="SAP" evidence="1">
    <location>
        <begin position="37"/>
        <end position="71"/>
    </location>
</feature>
<dbReference type="SUPFAM" id="SSF68906">
    <property type="entry name" value="SAP domain"/>
    <property type="match status" value="1"/>
</dbReference>
<dbReference type="InterPro" id="IPR012337">
    <property type="entry name" value="RNaseH-like_sf"/>
</dbReference>
<proteinExistence type="predicted"/>
<dbReference type="GO" id="GO:0070336">
    <property type="term" value="F:flap-structured DNA binding"/>
    <property type="evidence" value="ECO:0007669"/>
    <property type="project" value="TreeGrafter"/>
</dbReference>
<gene>
    <name evidence="2" type="ORF">O0I10_010348</name>
</gene>
<dbReference type="Pfam" id="PF09159">
    <property type="entry name" value="Ydc2-catalyt"/>
    <property type="match status" value="1"/>
</dbReference>
<dbReference type="AlphaFoldDB" id="A0AAD7UV35"/>
<dbReference type="PANTHER" id="PTHR28072">
    <property type="entry name" value="CRUCIFORM CUTTING ENDONUCLEASE 1, MITOCHONDRIAL-RELATED"/>
    <property type="match status" value="1"/>
</dbReference>
<dbReference type="GO" id="GO:0005739">
    <property type="term" value="C:mitochondrion"/>
    <property type="evidence" value="ECO:0007669"/>
    <property type="project" value="TreeGrafter"/>
</dbReference>
<dbReference type="RefSeq" id="XP_058338926.1">
    <property type="nucleotide sequence ID" value="XM_058490330.1"/>
</dbReference>
<dbReference type="EMBL" id="JARTCD010000068">
    <property type="protein sequence ID" value="KAJ8654012.1"/>
    <property type="molecule type" value="Genomic_DNA"/>
</dbReference>
<evidence type="ECO:0000259" key="1">
    <source>
        <dbReference type="PROSITE" id="PS50800"/>
    </source>
</evidence>
<dbReference type="InterPro" id="IPR036397">
    <property type="entry name" value="RNaseH_sf"/>
</dbReference>
<dbReference type="GeneID" id="83217752"/>
<dbReference type="GO" id="GO:0004520">
    <property type="term" value="F:DNA endonuclease activity"/>
    <property type="evidence" value="ECO:0007669"/>
    <property type="project" value="TreeGrafter"/>
</dbReference>
<dbReference type="GO" id="GO:0000402">
    <property type="term" value="F:crossed form four-way junction DNA binding"/>
    <property type="evidence" value="ECO:0007669"/>
    <property type="project" value="TreeGrafter"/>
</dbReference>
<evidence type="ECO:0000313" key="2">
    <source>
        <dbReference type="EMBL" id="KAJ8654012.1"/>
    </source>
</evidence>
<protein>
    <recommendedName>
        <fullName evidence="1">SAP domain-containing protein</fullName>
    </recommendedName>
</protein>
<organism evidence="2 3">
    <name type="scientific">Lichtheimia ornata</name>
    <dbReference type="NCBI Taxonomy" id="688661"/>
    <lineage>
        <taxon>Eukaryota</taxon>
        <taxon>Fungi</taxon>
        <taxon>Fungi incertae sedis</taxon>
        <taxon>Mucoromycota</taxon>
        <taxon>Mucoromycotina</taxon>
        <taxon>Mucoromycetes</taxon>
        <taxon>Mucorales</taxon>
        <taxon>Lichtheimiaceae</taxon>
        <taxon>Lichtheimia</taxon>
    </lineage>
</organism>
<dbReference type="GO" id="GO:0000403">
    <property type="term" value="F:Y-form DNA binding"/>
    <property type="evidence" value="ECO:0007669"/>
    <property type="project" value="TreeGrafter"/>
</dbReference>
<dbReference type="PROSITE" id="PS50800">
    <property type="entry name" value="SAP"/>
    <property type="match status" value="1"/>
</dbReference>
<dbReference type="InterPro" id="IPR036361">
    <property type="entry name" value="SAP_dom_sf"/>
</dbReference>
<dbReference type="PANTHER" id="PTHR28072:SF1">
    <property type="entry name" value="CRUCIFORM CUTTING ENDONUCLEASE 1, MITOCHONDRIAL-RELATED"/>
    <property type="match status" value="1"/>
</dbReference>
<keyword evidence="3" id="KW-1185">Reference proteome</keyword>
<dbReference type="InterPro" id="IPR003034">
    <property type="entry name" value="SAP_dom"/>
</dbReference>
<dbReference type="SUPFAM" id="SSF53098">
    <property type="entry name" value="Ribonuclease H-like"/>
    <property type="match status" value="1"/>
</dbReference>
<dbReference type="Proteomes" id="UP001234581">
    <property type="component" value="Unassembled WGS sequence"/>
</dbReference>
<dbReference type="Gene3D" id="3.30.420.10">
    <property type="entry name" value="Ribonuclease H-like superfamily/Ribonuclease H"/>
    <property type="match status" value="1"/>
</dbReference>